<evidence type="ECO:0000313" key="1">
    <source>
        <dbReference type="EMBL" id="KAJ1347139.1"/>
    </source>
</evidence>
<dbReference type="AlphaFoldDB" id="A0AAD5QF34"/>
<protein>
    <submittedName>
        <fullName evidence="1">Uncharacterized protein</fullName>
    </submittedName>
</protein>
<gene>
    <name evidence="1" type="ORF">KIN20_002114</name>
</gene>
<dbReference type="EMBL" id="JAHQIW010000275">
    <property type="protein sequence ID" value="KAJ1347139.1"/>
    <property type="molecule type" value="Genomic_DNA"/>
</dbReference>
<dbReference type="Proteomes" id="UP001196413">
    <property type="component" value="Unassembled WGS sequence"/>
</dbReference>
<comment type="caution">
    <text evidence="1">The sequence shown here is derived from an EMBL/GenBank/DDBJ whole genome shotgun (WGS) entry which is preliminary data.</text>
</comment>
<organism evidence="1 2">
    <name type="scientific">Parelaphostrongylus tenuis</name>
    <name type="common">Meningeal worm</name>
    <dbReference type="NCBI Taxonomy" id="148309"/>
    <lineage>
        <taxon>Eukaryota</taxon>
        <taxon>Metazoa</taxon>
        <taxon>Ecdysozoa</taxon>
        <taxon>Nematoda</taxon>
        <taxon>Chromadorea</taxon>
        <taxon>Rhabditida</taxon>
        <taxon>Rhabditina</taxon>
        <taxon>Rhabditomorpha</taxon>
        <taxon>Strongyloidea</taxon>
        <taxon>Metastrongylidae</taxon>
        <taxon>Parelaphostrongylus</taxon>
    </lineage>
</organism>
<proteinExistence type="predicted"/>
<name>A0AAD5QF34_PARTN</name>
<sequence length="91" mass="10073">MEHFFWISTTVHLNGMLEQQGSAQAFLDHGSCREECGSSHTNTSLFVDEVVTMVDAELLIVLVLLVLNQIVRPPTVQYVGRSRGDAAIDDL</sequence>
<reference evidence="1" key="1">
    <citation type="submission" date="2021-06" db="EMBL/GenBank/DDBJ databases">
        <title>Parelaphostrongylus tenuis whole genome reference sequence.</title>
        <authorList>
            <person name="Garwood T.J."/>
            <person name="Larsen P.A."/>
            <person name="Fountain-Jones N.M."/>
            <person name="Garbe J.R."/>
            <person name="Macchietto M.G."/>
            <person name="Kania S.A."/>
            <person name="Gerhold R.W."/>
            <person name="Richards J.E."/>
            <person name="Wolf T.M."/>
        </authorList>
    </citation>
    <scope>NUCLEOTIDE SEQUENCE</scope>
    <source>
        <strain evidence="1">MNPRO001-30</strain>
        <tissue evidence="1">Meninges</tissue>
    </source>
</reference>
<accession>A0AAD5QF34</accession>
<evidence type="ECO:0000313" key="2">
    <source>
        <dbReference type="Proteomes" id="UP001196413"/>
    </source>
</evidence>
<keyword evidence="2" id="KW-1185">Reference proteome</keyword>